<dbReference type="InterPro" id="IPR001279">
    <property type="entry name" value="Metallo-B-lactamas"/>
</dbReference>
<dbReference type="Proteomes" id="UP001595799">
    <property type="component" value="Unassembled WGS sequence"/>
</dbReference>
<reference evidence="9" key="1">
    <citation type="journal article" date="2019" name="Int. J. Syst. Evol. Microbiol.">
        <title>The Global Catalogue of Microorganisms (GCM) 10K type strain sequencing project: providing services to taxonomists for standard genome sequencing and annotation.</title>
        <authorList>
            <consortium name="The Broad Institute Genomics Platform"/>
            <consortium name="The Broad Institute Genome Sequencing Center for Infectious Disease"/>
            <person name="Wu L."/>
            <person name="Ma J."/>
        </authorList>
    </citation>
    <scope>NUCLEOTIDE SEQUENCE [LARGE SCALE GENOMIC DNA]</scope>
    <source>
        <strain evidence="9">CECT 8472</strain>
    </source>
</reference>
<dbReference type="SMART" id="SM00849">
    <property type="entry name" value="Lactamase_B"/>
    <property type="match status" value="1"/>
</dbReference>
<evidence type="ECO:0000313" key="9">
    <source>
        <dbReference type="Proteomes" id="UP001595799"/>
    </source>
</evidence>
<keyword evidence="1" id="KW-0540">Nuclease</keyword>
<evidence type="ECO:0000313" key="8">
    <source>
        <dbReference type="EMBL" id="MFC4350766.1"/>
    </source>
</evidence>
<name>A0ABV8UHN6_9PROT</name>
<keyword evidence="4" id="KW-0862">Zinc</keyword>
<dbReference type="Pfam" id="PF22505">
    <property type="entry name" value="RNase_J_b_CASP"/>
    <property type="match status" value="1"/>
</dbReference>
<dbReference type="Pfam" id="PF07521">
    <property type="entry name" value="RMMBL"/>
    <property type="match status" value="1"/>
</dbReference>
<dbReference type="CDD" id="cd07714">
    <property type="entry name" value="RNaseJ_MBL-fold"/>
    <property type="match status" value="1"/>
</dbReference>
<dbReference type="Gene3D" id="3.60.15.10">
    <property type="entry name" value="Ribonuclease Z/Hydroxyacylglutathione hydrolase-like"/>
    <property type="match status" value="1"/>
</dbReference>
<evidence type="ECO:0000256" key="4">
    <source>
        <dbReference type="ARBA" id="ARBA00022833"/>
    </source>
</evidence>
<dbReference type="EMBL" id="JBHSCW010000002">
    <property type="protein sequence ID" value="MFC4350766.1"/>
    <property type="molecule type" value="Genomic_DNA"/>
</dbReference>
<dbReference type="Pfam" id="PF00753">
    <property type="entry name" value="Lactamase_B"/>
    <property type="match status" value="1"/>
</dbReference>
<comment type="caution">
    <text evidence="8">The sequence shown here is derived from an EMBL/GenBank/DDBJ whole genome shotgun (WGS) entry which is preliminary data.</text>
</comment>
<evidence type="ECO:0000259" key="7">
    <source>
        <dbReference type="SMART" id="SM00849"/>
    </source>
</evidence>
<protein>
    <submittedName>
        <fullName evidence="8">Ribonuclease J</fullName>
        <ecNumber evidence="8">3.1.-.-</ecNumber>
    </submittedName>
</protein>
<feature type="domain" description="Metallo-beta-lactamase" evidence="7">
    <location>
        <begin position="31"/>
        <end position="226"/>
    </location>
</feature>
<evidence type="ECO:0000256" key="6">
    <source>
        <dbReference type="ARBA" id="ARBA00022884"/>
    </source>
</evidence>
<gene>
    <name evidence="8" type="ORF">ACFOW6_04325</name>
</gene>
<accession>A0ABV8UHN6</accession>
<evidence type="ECO:0000256" key="2">
    <source>
        <dbReference type="ARBA" id="ARBA00022723"/>
    </source>
</evidence>
<dbReference type="SUPFAM" id="SSF56281">
    <property type="entry name" value="Metallo-hydrolase/oxidoreductase"/>
    <property type="match status" value="1"/>
</dbReference>
<dbReference type="PANTHER" id="PTHR43694">
    <property type="entry name" value="RIBONUCLEASE J"/>
    <property type="match status" value="1"/>
</dbReference>
<dbReference type="Gene3D" id="3.10.20.580">
    <property type="match status" value="1"/>
</dbReference>
<keyword evidence="3 8" id="KW-0378">Hydrolase</keyword>
<dbReference type="EC" id="3.1.-.-" evidence="8"/>
<evidence type="ECO:0000256" key="1">
    <source>
        <dbReference type="ARBA" id="ARBA00022722"/>
    </source>
</evidence>
<evidence type="ECO:0000256" key="5">
    <source>
        <dbReference type="ARBA" id="ARBA00022839"/>
    </source>
</evidence>
<dbReference type="PANTHER" id="PTHR43694:SF1">
    <property type="entry name" value="RIBONUCLEASE J"/>
    <property type="match status" value="1"/>
</dbReference>
<dbReference type="InterPro" id="IPR042173">
    <property type="entry name" value="RNase_J_2"/>
</dbReference>
<keyword evidence="5" id="KW-0269">Exonuclease</keyword>
<keyword evidence="2" id="KW-0479">Metal-binding</keyword>
<sequence>MTRKRKTAPGIHTPGDDELLFLPLGGTGEIGMNMNLYGHAGQWLMIDLGVAFGEHELPGIEMVMPDPDFIVERADRLAGLVLTHAHEDHIGAVSYIWPKLRCPVYATPFTAALLRRKFADDKATDVPDIIEVPLSGQFRVGPFEVELVTLTHSIPEPNAVILRSSCGTVLHTGDWKLDPDPLVGDDYDKQRLISLADENVQAMICDSTNAMVEGDSGSELDVRAALERELAGLKGRVAVACFASNVARLETVMRVAETHGRRVALVGRSMHRIIASAREAGYLQDMPPLIDVRDIDYLPREEVLLLCTGSQGEPRAALWRIANGDHPDVELQEGDSVVFSSRVIPGNEKAILALYNLLSDRGIHLITADIKRDIHVSGHPCRGELSQMYQWVRPRVAIPVHGEPRHLAAHAELAHACQVPEVIDTRNGAMIRLVPGPAEVIDNVHSGRLVLDGSVLRDLDSPVLRMRKRMVFNGSAVLTLVVDDKGELAADPVLTADALFDMEKEAEVEDDVLDAVEDALHRLSREDRKKDDAIGEAGRVAARRALTRALGKKPIVEVQVIRLD</sequence>
<dbReference type="InterPro" id="IPR055132">
    <property type="entry name" value="RNase_J_b_CASP"/>
</dbReference>
<proteinExistence type="predicted"/>
<dbReference type="InterPro" id="IPR041636">
    <property type="entry name" value="RNase_J_C"/>
</dbReference>
<dbReference type="Pfam" id="PF17770">
    <property type="entry name" value="RNase_J_C"/>
    <property type="match status" value="1"/>
</dbReference>
<dbReference type="Gene3D" id="3.40.50.10710">
    <property type="entry name" value="Metallo-hydrolase/oxidoreductase"/>
    <property type="match status" value="1"/>
</dbReference>
<evidence type="ECO:0000256" key="3">
    <source>
        <dbReference type="ARBA" id="ARBA00022801"/>
    </source>
</evidence>
<dbReference type="RefSeq" id="WP_382421111.1">
    <property type="nucleotide sequence ID" value="NZ_JBHSCW010000002.1"/>
</dbReference>
<organism evidence="8 9">
    <name type="scientific">Fodinicurvata halophila</name>
    <dbReference type="NCBI Taxonomy" id="1419723"/>
    <lineage>
        <taxon>Bacteria</taxon>
        <taxon>Pseudomonadati</taxon>
        <taxon>Pseudomonadota</taxon>
        <taxon>Alphaproteobacteria</taxon>
        <taxon>Rhodospirillales</taxon>
        <taxon>Rhodovibrionaceae</taxon>
        <taxon>Fodinicurvata</taxon>
    </lineage>
</organism>
<dbReference type="GO" id="GO:0016787">
    <property type="term" value="F:hydrolase activity"/>
    <property type="evidence" value="ECO:0007669"/>
    <property type="project" value="UniProtKB-KW"/>
</dbReference>
<keyword evidence="9" id="KW-1185">Reference proteome</keyword>
<keyword evidence="6" id="KW-0694">RNA-binding</keyword>
<dbReference type="InterPro" id="IPR036866">
    <property type="entry name" value="RibonucZ/Hydroxyglut_hydro"/>
</dbReference>
<dbReference type="InterPro" id="IPR011108">
    <property type="entry name" value="RMMBL"/>
</dbReference>